<dbReference type="Gene3D" id="3.40.50.200">
    <property type="entry name" value="Peptidase S8/S53 domain"/>
    <property type="match status" value="1"/>
</dbReference>
<dbReference type="GO" id="GO:0004252">
    <property type="term" value="F:serine-type endopeptidase activity"/>
    <property type="evidence" value="ECO:0007669"/>
    <property type="project" value="InterPro"/>
</dbReference>
<gene>
    <name evidence="2" type="ORF">G7Z17_g214</name>
</gene>
<dbReference type="OrthoDB" id="1896086at2759"/>
<feature type="compositionally biased region" description="Low complexity" evidence="1">
    <location>
        <begin position="1185"/>
        <end position="1235"/>
    </location>
</feature>
<feature type="region of interest" description="Disordered" evidence="1">
    <location>
        <begin position="58"/>
        <end position="181"/>
    </location>
</feature>
<dbReference type="EMBL" id="JAANBB010000002">
    <property type="protein sequence ID" value="KAF7557904.1"/>
    <property type="molecule type" value="Genomic_DNA"/>
</dbReference>
<feature type="compositionally biased region" description="Polar residues" evidence="1">
    <location>
        <begin position="281"/>
        <end position="306"/>
    </location>
</feature>
<accession>A0A9P5HQ29</accession>
<protein>
    <recommendedName>
        <fullName evidence="4">Subtilisin</fullName>
    </recommendedName>
</protein>
<evidence type="ECO:0008006" key="4">
    <source>
        <dbReference type="Google" id="ProtNLM"/>
    </source>
</evidence>
<feature type="region of interest" description="Disordered" evidence="1">
    <location>
        <begin position="1287"/>
        <end position="1308"/>
    </location>
</feature>
<dbReference type="Proteomes" id="UP000722485">
    <property type="component" value="Unassembled WGS sequence"/>
</dbReference>
<organism evidence="2 3">
    <name type="scientific">Cylindrodendrum hubeiense</name>
    <dbReference type="NCBI Taxonomy" id="595255"/>
    <lineage>
        <taxon>Eukaryota</taxon>
        <taxon>Fungi</taxon>
        <taxon>Dikarya</taxon>
        <taxon>Ascomycota</taxon>
        <taxon>Pezizomycotina</taxon>
        <taxon>Sordariomycetes</taxon>
        <taxon>Hypocreomycetidae</taxon>
        <taxon>Hypocreales</taxon>
        <taxon>Nectriaceae</taxon>
        <taxon>Cylindrodendrum</taxon>
    </lineage>
</organism>
<dbReference type="InterPro" id="IPR036852">
    <property type="entry name" value="Peptidase_S8/S53_dom_sf"/>
</dbReference>
<evidence type="ECO:0000313" key="3">
    <source>
        <dbReference type="Proteomes" id="UP000722485"/>
    </source>
</evidence>
<feature type="compositionally biased region" description="Polar residues" evidence="1">
    <location>
        <begin position="138"/>
        <end position="181"/>
    </location>
</feature>
<evidence type="ECO:0000313" key="2">
    <source>
        <dbReference type="EMBL" id="KAF7557904.1"/>
    </source>
</evidence>
<reference evidence="2" key="1">
    <citation type="submission" date="2020-03" db="EMBL/GenBank/DDBJ databases">
        <title>Draft Genome Sequence of Cylindrodendrum hubeiense.</title>
        <authorList>
            <person name="Buettner E."/>
            <person name="Kellner H."/>
        </authorList>
    </citation>
    <scope>NUCLEOTIDE SEQUENCE</scope>
    <source>
        <strain evidence="2">IHI 201604</strain>
    </source>
</reference>
<feature type="compositionally biased region" description="Low complexity" evidence="1">
    <location>
        <begin position="307"/>
        <end position="319"/>
    </location>
</feature>
<dbReference type="PRINTS" id="PR00723">
    <property type="entry name" value="SUBTILISIN"/>
</dbReference>
<feature type="compositionally biased region" description="Polar residues" evidence="1">
    <location>
        <begin position="115"/>
        <end position="127"/>
    </location>
</feature>
<dbReference type="GO" id="GO:0006508">
    <property type="term" value="P:proteolysis"/>
    <property type="evidence" value="ECO:0007669"/>
    <property type="project" value="InterPro"/>
</dbReference>
<dbReference type="SUPFAM" id="SSF52743">
    <property type="entry name" value="Subtilisin-like"/>
    <property type="match status" value="1"/>
</dbReference>
<feature type="compositionally biased region" description="Polar residues" evidence="1">
    <location>
        <begin position="1236"/>
        <end position="1254"/>
    </location>
</feature>
<evidence type="ECO:0000256" key="1">
    <source>
        <dbReference type="SAM" id="MobiDB-lite"/>
    </source>
</evidence>
<proteinExistence type="predicted"/>
<feature type="region of interest" description="Disordered" evidence="1">
    <location>
        <begin position="1185"/>
        <end position="1254"/>
    </location>
</feature>
<feature type="compositionally biased region" description="Low complexity" evidence="1">
    <location>
        <begin position="85"/>
        <end position="114"/>
    </location>
</feature>
<name>A0A9P5HQ29_9HYPO</name>
<comment type="caution">
    <text evidence="2">The sequence shown here is derived from an EMBL/GenBank/DDBJ whole genome shotgun (WGS) entry which is preliminary data.</text>
</comment>
<dbReference type="InterPro" id="IPR015500">
    <property type="entry name" value="Peptidase_S8_subtilisin-rel"/>
</dbReference>
<feature type="region of interest" description="Disordered" evidence="1">
    <location>
        <begin position="277"/>
        <end position="345"/>
    </location>
</feature>
<keyword evidence="3" id="KW-1185">Reference proteome</keyword>
<feature type="compositionally biased region" description="Polar residues" evidence="1">
    <location>
        <begin position="73"/>
        <end position="84"/>
    </location>
</feature>
<feature type="compositionally biased region" description="Basic and acidic residues" evidence="1">
    <location>
        <begin position="1297"/>
        <end position="1308"/>
    </location>
</feature>
<sequence length="1435" mass="150912">MRFILAAHILGPEEQQDVITTSADLERNAVVEVAVERVGSAPQMDFVAHPPLLSHLKRTRGEEGSSEVEAPSSEISSYAISTPGSESPTSELPEVPTSSTTSSSFFSGSSSTWSLGQDTSTRGTSSKHATETRGDASTGASSSFEGSEAPPTTSQASESTSAITPVNSGDQTATSNTDGTIATEISTPIVITGSDGQLSTQILPTVTGSSTKSGIGGIGSTIERTTLTNPDGQVTAVLPSSTLPVGTTGEGNPTLQTNASLPITTTNADGDVTTIFPPVSQPTGTDENSPISGGGTLASSSVSEIATTPIGIPTPITSTNADGQVITALPPSSSSTDEATEISHTKNTDATSLFLTVITNTDGQLTTVLLPEKTSSDSTTISEFVTTNADGQVSTVLSPEESSHETSVTASSVTTNLAGQVTSVMTSASGTILTDGQVTTIALSKTLSNITADVHSSTGVVSTTVPHNTDTSSSAFAEVTSTSIGVVTTLSDGQMTTIITSSGMEPITTVLPSTTTDTAEGGWIVPVTSSVDEPQASGTSTIIPCSMWFFSICINLGGFNIFGWQIVLPPGDYPPGPPPFISIPPNVGFTIEIKGTLPPWPSYTIGPDRIPTFPAKPTDGPDDGCETETAELCATMTSYGVSISSEETKTTTTQVLSTCGTVYGCKVEDASTTQTTTSTRTATATPISHVIYPMSGRNESQVAEIQTILNGLVDDASEIYLSDTVTFGINFWRLPLTLDQADKLREHSSVASVMEACDNDNYPCWDPTIELVFQEDAPTQLSYVSWPNLEPRVPLSSLNGRYYFDDSSGQDIDVWILDTGASAAHPEFDLIRDRLDWIIKVKDFDGVERQDDSRQDLDQQMARACHGTSMLSLVAGKTLGVVKHINPHIARLPRLQRNGGGIFRPDDFIETLSGINDRITADPSGDSTGILLLAHYFQRSFFYRLRGDKSKRVLDLPVDAIDESFGFEYRLYDLLQDITDKGVLVITGSGNVAGSTIDGWPQNYGKTNAVSSLPELIVVAAVSSGDPNDVLHTEGYGTTDYANGLPHFYAPGFRMEVADGNTQNWGDEQFLYRQATGTSDSAAMTAGLAAYFLRLAKLEKLKDKDGKTVPATASAIRAYIIDKTWSRGKVNIAGQIIDRDAIWNGADLAQPACQWDPNPLSNQRREEDSTSGAVCELPLASSSTISSQTSTASETSTASKKSTASETSTASKKSTASHTTTASKKTTASEAESSTMAMPTLSNAPVGTISTHSGSSCAETATATRCAMGPGGQIACVENPTCASWVSTETTTSEEPEPTKTETPETPLESKDVVCENEDDFPGHGDIDSTYQYGFAQSFCTPDPGDDKTTSIGPGDDPVEDVRSDGGGIHYSYSVSWIDGCVTEVDTQSMQWPIGLDVASCRDLLVAAYSDCINGGVGGYIDAGCLRYHFIGGKG</sequence>